<feature type="chain" id="PRO_5045686026" evidence="2">
    <location>
        <begin position="28"/>
        <end position="239"/>
    </location>
</feature>
<keyword evidence="1" id="KW-0812">Transmembrane</keyword>
<reference evidence="4 5" key="1">
    <citation type="submission" date="2023-10" db="EMBL/GenBank/DDBJ databases">
        <title>Glaciecola aquimarina strain GGW-M5 nov., isolated from a coastal seawater.</title>
        <authorList>
            <person name="Bayburt H."/>
            <person name="Kim J.M."/>
            <person name="Choi B.J."/>
            <person name="Jeon C.O."/>
        </authorList>
    </citation>
    <scope>NUCLEOTIDE SEQUENCE [LARGE SCALE GENOMIC DNA]</scope>
    <source>
        <strain evidence="4 5">KCTC 32108</strain>
    </source>
</reference>
<dbReference type="Proteomes" id="UP001247805">
    <property type="component" value="Unassembled WGS sequence"/>
</dbReference>
<dbReference type="PROSITE" id="PS52016">
    <property type="entry name" value="TONB_DEPENDENT_REC_3"/>
    <property type="match status" value="1"/>
</dbReference>
<dbReference type="RefSeq" id="WP_316026462.1">
    <property type="nucleotide sequence ID" value="NZ_JAWDIO010000002.1"/>
</dbReference>
<accession>A0ABU3SY03</accession>
<comment type="caution">
    <text evidence="4">The sequence shown here is derived from an EMBL/GenBank/DDBJ whole genome shotgun (WGS) entry which is preliminary data.</text>
</comment>
<protein>
    <submittedName>
        <fullName evidence="4">TonB-dependent receptor plug domain-containing protein</fullName>
    </submittedName>
</protein>
<keyword evidence="1" id="KW-1134">Transmembrane beta strand</keyword>
<comment type="subcellular location">
    <subcellularLocation>
        <location evidence="1">Cell outer membrane</location>
        <topology evidence="1">Multi-pass membrane protein</topology>
    </subcellularLocation>
</comment>
<dbReference type="InterPro" id="IPR012910">
    <property type="entry name" value="Plug_dom"/>
</dbReference>
<evidence type="ECO:0000313" key="4">
    <source>
        <dbReference type="EMBL" id="MDU0354892.1"/>
    </source>
</evidence>
<keyword evidence="1" id="KW-0998">Cell outer membrane</keyword>
<dbReference type="PANTHER" id="PTHR40980:SF3">
    <property type="entry name" value="TONB-DEPENDENT RECEPTOR-LIKE BETA-BARREL DOMAIN-CONTAINING PROTEIN"/>
    <property type="match status" value="1"/>
</dbReference>
<keyword evidence="1" id="KW-0472">Membrane</keyword>
<feature type="signal peptide" evidence="2">
    <location>
        <begin position="1"/>
        <end position="27"/>
    </location>
</feature>
<feature type="domain" description="TonB-dependent receptor plug" evidence="3">
    <location>
        <begin position="54"/>
        <end position="153"/>
    </location>
</feature>
<name>A0ABU3SY03_9ALTE</name>
<dbReference type="Gene3D" id="2.170.130.10">
    <property type="entry name" value="TonB-dependent receptor, plug domain"/>
    <property type="match status" value="1"/>
</dbReference>
<gene>
    <name evidence="4" type="ORF">RS130_14125</name>
</gene>
<evidence type="ECO:0000256" key="2">
    <source>
        <dbReference type="SAM" id="SignalP"/>
    </source>
</evidence>
<proteinExistence type="inferred from homology"/>
<keyword evidence="4" id="KW-0675">Receptor</keyword>
<comment type="similarity">
    <text evidence="1">Belongs to the TonB-dependent receptor family.</text>
</comment>
<evidence type="ECO:0000313" key="5">
    <source>
        <dbReference type="Proteomes" id="UP001247805"/>
    </source>
</evidence>
<evidence type="ECO:0000259" key="3">
    <source>
        <dbReference type="Pfam" id="PF07715"/>
    </source>
</evidence>
<keyword evidence="2" id="KW-0732">Signal</keyword>
<keyword evidence="1" id="KW-0813">Transport</keyword>
<dbReference type="Pfam" id="PF07715">
    <property type="entry name" value="Plug"/>
    <property type="match status" value="1"/>
</dbReference>
<keyword evidence="5" id="KW-1185">Reference proteome</keyword>
<dbReference type="InterPro" id="IPR037066">
    <property type="entry name" value="Plug_dom_sf"/>
</dbReference>
<evidence type="ECO:0000256" key="1">
    <source>
        <dbReference type="PROSITE-ProRule" id="PRU01360"/>
    </source>
</evidence>
<organism evidence="4 5">
    <name type="scientific">Paraglaciecola aquimarina</name>
    <dbReference type="NCBI Taxonomy" id="1235557"/>
    <lineage>
        <taxon>Bacteria</taxon>
        <taxon>Pseudomonadati</taxon>
        <taxon>Pseudomonadota</taxon>
        <taxon>Gammaproteobacteria</taxon>
        <taxon>Alteromonadales</taxon>
        <taxon>Alteromonadaceae</taxon>
        <taxon>Paraglaciecola</taxon>
    </lineage>
</organism>
<dbReference type="SUPFAM" id="SSF56935">
    <property type="entry name" value="Porins"/>
    <property type="match status" value="1"/>
</dbReference>
<sequence length="239" mass="25432">MKGNLNHNVLPLAIAISTALCSNIAAAQEVDGTEVIQVSGIRSSLTESMDIKKNAASIQDSIVAEDIGKFPDQNVAESLQRISGVMISRTNGEGSKVTVRGFGPKFNAVKVNNRTIATTDRGRDFDFQVLPSELISGADVIKASRANIQEGSLGAYVNVSTARPLNNPGMHAVGSVNMKYNDLSAEADPKFSGIFSNTFEDDTIGLLVGFSRVESTSRIDSAATNLWASFQADNDVYAL</sequence>
<dbReference type="PANTHER" id="PTHR40980">
    <property type="entry name" value="PLUG DOMAIN-CONTAINING PROTEIN"/>
    <property type="match status" value="1"/>
</dbReference>
<dbReference type="InterPro" id="IPR039426">
    <property type="entry name" value="TonB-dep_rcpt-like"/>
</dbReference>
<dbReference type="EMBL" id="JAWDIO010000002">
    <property type="protein sequence ID" value="MDU0354892.1"/>
    <property type="molecule type" value="Genomic_DNA"/>
</dbReference>